<gene>
    <name evidence="2" type="ORF">NC992_17125</name>
</gene>
<keyword evidence="3" id="KW-1185">Reference proteome</keyword>
<evidence type="ECO:0000256" key="1">
    <source>
        <dbReference type="SAM" id="MobiDB-lite"/>
    </source>
</evidence>
<dbReference type="EMBL" id="JAMPKX010000008">
    <property type="protein sequence ID" value="MEP0948610.1"/>
    <property type="molecule type" value="Genomic_DNA"/>
</dbReference>
<protein>
    <submittedName>
        <fullName evidence="2">Uncharacterized protein</fullName>
    </submittedName>
</protein>
<sequence length="96" mass="10468">MTDQNNRSNQVGNPKEAEPGRGAPGNQWAVQTAQSTNVNPADEVIPSNVDVEKNRQQIADYAAQEEGTLPTSHGFVIDESGRIDNFAVEPPMYVEE</sequence>
<proteinExistence type="predicted"/>
<evidence type="ECO:0000313" key="3">
    <source>
        <dbReference type="Proteomes" id="UP001482513"/>
    </source>
</evidence>
<name>A0ABV0K755_9CYAN</name>
<dbReference type="Proteomes" id="UP001482513">
    <property type="component" value="Unassembled WGS sequence"/>
</dbReference>
<comment type="caution">
    <text evidence="2">The sequence shown here is derived from an EMBL/GenBank/DDBJ whole genome shotgun (WGS) entry which is preliminary data.</text>
</comment>
<evidence type="ECO:0000313" key="2">
    <source>
        <dbReference type="EMBL" id="MEP0948610.1"/>
    </source>
</evidence>
<dbReference type="RefSeq" id="WP_190520053.1">
    <property type="nucleotide sequence ID" value="NZ_JAMPKX010000008.1"/>
</dbReference>
<feature type="compositionally biased region" description="Polar residues" evidence="1">
    <location>
        <begin position="1"/>
        <end position="12"/>
    </location>
</feature>
<organism evidence="2 3">
    <name type="scientific">Leptolyngbya subtilissima DQ-A4</name>
    <dbReference type="NCBI Taxonomy" id="2933933"/>
    <lineage>
        <taxon>Bacteria</taxon>
        <taxon>Bacillati</taxon>
        <taxon>Cyanobacteriota</taxon>
        <taxon>Cyanophyceae</taxon>
        <taxon>Leptolyngbyales</taxon>
        <taxon>Leptolyngbyaceae</taxon>
        <taxon>Leptolyngbya group</taxon>
        <taxon>Leptolyngbya</taxon>
    </lineage>
</organism>
<accession>A0ABV0K755</accession>
<reference evidence="2 3" key="1">
    <citation type="submission" date="2022-04" db="EMBL/GenBank/DDBJ databases">
        <title>Positive selection, recombination, and allopatry shape intraspecific diversity of widespread and dominant cyanobacteria.</title>
        <authorList>
            <person name="Wei J."/>
            <person name="Shu W."/>
            <person name="Hu C."/>
        </authorList>
    </citation>
    <scope>NUCLEOTIDE SEQUENCE [LARGE SCALE GENOMIC DNA]</scope>
    <source>
        <strain evidence="2 3">DQ-A4</strain>
    </source>
</reference>
<feature type="region of interest" description="Disordered" evidence="1">
    <location>
        <begin position="1"/>
        <end position="27"/>
    </location>
</feature>